<comment type="caution">
    <text evidence="1">The sequence shown here is derived from an EMBL/GenBank/DDBJ whole genome shotgun (WGS) entry which is preliminary data.</text>
</comment>
<reference evidence="1 2" key="1">
    <citation type="submission" date="2024-09" db="EMBL/GenBank/DDBJ databases">
        <title>Chromosome-scale assembly of Riccia fluitans.</title>
        <authorList>
            <person name="Paukszto L."/>
            <person name="Sawicki J."/>
            <person name="Karawczyk K."/>
            <person name="Piernik-Szablinska J."/>
            <person name="Szczecinska M."/>
            <person name="Mazdziarz M."/>
        </authorList>
    </citation>
    <scope>NUCLEOTIDE SEQUENCE [LARGE SCALE GENOMIC DNA]</scope>
    <source>
        <strain evidence="1">Rf_01</strain>
        <tissue evidence="1">Aerial parts of the thallus</tissue>
    </source>
</reference>
<organism evidence="1 2">
    <name type="scientific">Riccia fluitans</name>
    <dbReference type="NCBI Taxonomy" id="41844"/>
    <lineage>
        <taxon>Eukaryota</taxon>
        <taxon>Viridiplantae</taxon>
        <taxon>Streptophyta</taxon>
        <taxon>Embryophyta</taxon>
        <taxon>Marchantiophyta</taxon>
        <taxon>Marchantiopsida</taxon>
        <taxon>Marchantiidae</taxon>
        <taxon>Marchantiales</taxon>
        <taxon>Ricciaceae</taxon>
        <taxon>Riccia</taxon>
    </lineage>
</organism>
<dbReference type="Proteomes" id="UP001605036">
    <property type="component" value="Unassembled WGS sequence"/>
</dbReference>
<name>A0ABD1YNW0_9MARC</name>
<sequence length="121" mass="13095">MPDQSIWVRICTCAVGIDGFEACTREERLMASQNKYRRSAIYRTSSVGIAAINVGGCNLASVPSSKVVISSWHLSPENASHISYILHDTKVLTTKTAYSCGKLDQGAGQASYRAAWLILIG</sequence>
<accession>A0ABD1YNW0</accession>
<proteinExistence type="predicted"/>
<evidence type="ECO:0000313" key="2">
    <source>
        <dbReference type="Proteomes" id="UP001605036"/>
    </source>
</evidence>
<dbReference type="EMBL" id="JBHFFA010000004">
    <property type="protein sequence ID" value="KAL2632368.1"/>
    <property type="molecule type" value="Genomic_DNA"/>
</dbReference>
<evidence type="ECO:0000313" key="1">
    <source>
        <dbReference type="EMBL" id="KAL2632368.1"/>
    </source>
</evidence>
<dbReference type="AlphaFoldDB" id="A0ABD1YNW0"/>
<gene>
    <name evidence="1" type="ORF">R1flu_017054</name>
</gene>
<protein>
    <submittedName>
        <fullName evidence="1">Uncharacterized protein</fullName>
    </submittedName>
</protein>
<keyword evidence="2" id="KW-1185">Reference proteome</keyword>